<dbReference type="Proteomes" id="UP000254664">
    <property type="component" value="Unassembled WGS sequence"/>
</dbReference>
<dbReference type="InterPro" id="IPR017871">
    <property type="entry name" value="ABC_transporter-like_CS"/>
</dbReference>
<evidence type="ECO:0000313" key="6">
    <source>
        <dbReference type="Proteomes" id="UP000254664"/>
    </source>
</evidence>
<feature type="domain" description="ABC transporter" evidence="4">
    <location>
        <begin position="3"/>
        <end position="235"/>
    </location>
</feature>
<keyword evidence="5" id="KW-0378">Hydrolase</keyword>
<proteinExistence type="predicted"/>
<organism evidence="5 6">
    <name type="scientific">Clostridium putrefaciens</name>
    <dbReference type="NCBI Taxonomy" id="99675"/>
    <lineage>
        <taxon>Bacteria</taxon>
        <taxon>Bacillati</taxon>
        <taxon>Bacillota</taxon>
        <taxon>Clostridia</taxon>
        <taxon>Eubacteriales</taxon>
        <taxon>Clostridiaceae</taxon>
        <taxon>Clostridium</taxon>
    </lineage>
</organism>
<dbReference type="EC" id="3.6.3.34" evidence="5"/>
<dbReference type="Pfam" id="PF00005">
    <property type="entry name" value="ABC_tran"/>
    <property type="match status" value="1"/>
</dbReference>
<dbReference type="InterPro" id="IPR027417">
    <property type="entry name" value="P-loop_NTPase"/>
</dbReference>
<dbReference type="GO" id="GO:0005524">
    <property type="term" value="F:ATP binding"/>
    <property type="evidence" value="ECO:0007669"/>
    <property type="project" value="UniProtKB-KW"/>
</dbReference>
<dbReference type="PROSITE" id="PS00211">
    <property type="entry name" value="ABC_TRANSPORTER_1"/>
    <property type="match status" value="1"/>
</dbReference>
<keyword evidence="6" id="KW-1185">Reference proteome</keyword>
<dbReference type="AlphaFoldDB" id="A0A381JB21"/>
<dbReference type="PANTHER" id="PTHR42794">
    <property type="entry name" value="HEMIN IMPORT ATP-BINDING PROTEIN HMUV"/>
    <property type="match status" value="1"/>
</dbReference>
<dbReference type="SUPFAM" id="SSF52540">
    <property type="entry name" value="P-loop containing nucleoside triphosphate hydrolases"/>
    <property type="match status" value="1"/>
</dbReference>
<evidence type="ECO:0000256" key="3">
    <source>
        <dbReference type="ARBA" id="ARBA00022840"/>
    </source>
</evidence>
<dbReference type="RefSeq" id="WP_115641528.1">
    <property type="nucleotide sequence ID" value="NZ_UFWZ01000001.1"/>
</dbReference>
<dbReference type="OrthoDB" id="9799337at2"/>
<dbReference type="Gene3D" id="3.40.50.300">
    <property type="entry name" value="P-loop containing nucleotide triphosphate hydrolases"/>
    <property type="match status" value="1"/>
</dbReference>
<protein>
    <submittedName>
        <fullName evidence="5">ABC transporter</fullName>
        <ecNumber evidence="5">3.6.3.34</ecNumber>
    </submittedName>
</protein>
<accession>A0A381JB21</accession>
<dbReference type="PANTHER" id="PTHR42794:SF2">
    <property type="entry name" value="ABC TRANSPORTER ATP-BINDING PROTEIN"/>
    <property type="match status" value="1"/>
</dbReference>
<keyword evidence="2" id="KW-0547">Nucleotide-binding</keyword>
<keyword evidence="3" id="KW-0067">ATP-binding</keyword>
<dbReference type="CDD" id="cd03214">
    <property type="entry name" value="ABC_Iron-Siderophores_B12_Hemin"/>
    <property type="match status" value="1"/>
</dbReference>
<evidence type="ECO:0000313" key="5">
    <source>
        <dbReference type="EMBL" id="SUY47582.1"/>
    </source>
</evidence>
<name>A0A381JB21_9CLOT</name>
<dbReference type="EMBL" id="UFWZ01000001">
    <property type="protein sequence ID" value="SUY47582.1"/>
    <property type="molecule type" value="Genomic_DNA"/>
</dbReference>
<keyword evidence="1" id="KW-0813">Transport</keyword>
<dbReference type="SMART" id="SM00382">
    <property type="entry name" value="AAA"/>
    <property type="match status" value="1"/>
</dbReference>
<evidence type="ECO:0000256" key="1">
    <source>
        <dbReference type="ARBA" id="ARBA00022448"/>
    </source>
</evidence>
<dbReference type="InterPro" id="IPR003593">
    <property type="entry name" value="AAA+_ATPase"/>
</dbReference>
<dbReference type="GO" id="GO:0016887">
    <property type="term" value="F:ATP hydrolysis activity"/>
    <property type="evidence" value="ECO:0007669"/>
    <property type="project" value="InterPro"/>
</dbReference>
<dbReference type="InterPro" id="IPR003439">
    <property type="entry name" value="ABC_transporter-like_ATP-bd"/>
</dbReference>
<reference evidence="5 6" key="1">
    <citation type="submission" date="2018-06" db="EMBL/GenBank/DDBJ databases">
        <authorList>
            <consortium name="Pathogen Informatics"/>
            <person name="Doyle S."/>
        </authorList>
    </citation>
    <scope>NUCLEOTIDE SEQUENCE [LARGE SCALE GENOMIC DNA]</scope>
    <source>
        <strain evidence="5 6">NCTC9836</strain>
    </source>
</reference>
<gene>
    <name evidence="5" type="primary">fhuC</name>
    <name evidence="5" type="ORF">NCTC9836_01916</name>
</gene>
<sequence>MQIKTLDLEAYLGESHILKGISIHANKKEFVGIIGPNGSGKSTLLKCLYRSLKPSIGTIFLDDKDIRDFSIKESAKRMAVVSQHNNYNFDFNVADMVLMGRSPHKKFIEKDNAKDYEIMEESLEKVGMKSYAKRSFSTLSGGEKQRIILARALAQKAECLILDEPTNHLDIKYQLQFMSTVKELDITVISAIHDLNIAALYCDKIYAMKAGKIISYGTPKEVLTKELIKSLYEVDAKVIEDDETGNLNIIYRSHTLNLKDKK</sequence>
<evidence type="ECO:0000256" key="2">
    <source>
        <dbReference type="ARBA" id="ARBA00022741"/>
    </source>
</evidence>
<evidence type="ECO:0000259" key="4">
    <source>
        <dbReference type="PROSITE" id="PS50893"/>
    </source>
</evidence>
<dbReference type="PROSITE" id="PS50893">
    <property type="entry name" value="ABC_TRANSPORTER_2"/>
    <property type="match status" value="1"/>
</dbReference>
<dbReference type="FunFam" id="3.40.50.300:FF:000134">
    <property type="entry name" value="Iron-enterobactin ABC transporter ATP-binding protein"/>
    <property type="match status" value="1"/>
</dbReference>